<accession>A0AAN9EKK1</accession>
<keyword evidence="2" id="KW-1185">Reference proteome</keyword>
<dbReference type="Proteomes" id="UP001372338">
    <property type="component" value="Unassembled WGS sequence"/>
</dbReference>
<name>A0AAN9EKK1_CROPI</name>
<dbReference type="EMBL" id="JAYWIO010000005">
    <property type="protein sequence ID" value="KAK7259307.1"/>
    <property type="molecule type" value="Genomic_DNA"/>
</dbReference>
<sequence>MIDEDQVRWLRIKNLEGLEEQKRSDILVEAIPQFIKENVQEQVKNKWKSSFSSWKYHTLTRPEELQNSMFS</sequence>
<evidence type="ECO:0000313" key="1">
    <source>
        <dbReference type="EMBL" id="KAK7259307.1"/>
    </source>
</evidence>
<comment type="caution">
    <text evidence="1">The sequence shown here is derived from an EMBL/GenBank/DDBJ whole genome shotgun (WGS) entry which is preliminary data.</text>
</comment>
<reference evidence="1 2" key="1">
    <citation type="submission" date="2024-01" db="EMBL/GenBank/DDBJ databases">
        <title>The genomes of 5 underutilized Papilionoideae crops provide insights into root nodulation and disease resistanc.</title>
        <authorList>
            <person name="Yuan L."/>
        </authorList>
    </citation>
    <scope>NUCLEOTIDE SEQUENCE [LARGE SCALE GENOMIC DNA]</scope>
    <source>
        <strain evidence="1">ZHUSHIDOU_FW_LH</strain>
        <tissue evidence="1">Leaf</tissue>
    </source>
</reference>
<dbReference type="AlphaFoldDB" id="A0AAN9EKK1"/>
<organism evidence="1 2">
    <name type="scientific">Crotalaria pallida</name>
    <name type="common">Smooth rattlebox</name>
    <name type="synonym">Crotalaria striata</name>
    <dbReference type="NCBI Taxonomy" id="3830"/>
    <lineage>
        <taxon>Eukaryota</taxon>
        <taxon>Viridiplantae</taxon>
        <taxon>Streptophyta</taxon>
        <taxon>Embryophyta</taxon>
        <taxon>Tracheophyta</taxon>
        <taxon>Spermatophyta</taxon>
        <taxon>Magnoliopsida</taxon>
        <taxon>eudicotyledons</taxon>
        <taxon>Gunneridae</taxon>
        <taxon>Pentapetalae</taxon>
        <taxon>rosids</taxon>
        <taxon>fabids</taxon>
        <taxon>Fabales</taxon>
        <taxon>Fabaceae</taxon>
        <taxon>Papilionoideae</taxon>
        <taxon>50 kb inversion clade</taxon>
        <taxon>genistoids sensu lato</taxon>
        <taxon>core genistoids</taxon>
        <taxon>Crotalarieae</taxon>
        <taxon>Crotalaria</taxon>
    </lineage>
</organism>
<gene>
    <name evidence="1" type="ORF">RIF29_24911</name>
</gene>
<protein>
    <submittedName>
        <fullName evidence="1">Uncharacterized protein</fullName>
    </submittedName>
</protein>
<proteinExistence type="predicted"/>
<evidence type="ECO:0000313" key="2">
    <source>
        <dbReference type="Proteomes" id="UP001372338"/>
    </source>
</evidence>